<organism evidence="1 2">
    <name type="scientific">Aurantiacibacter marinus</name>
    <dbReference type="NCBI Taxonomy" id="874156"/>
    <lineage>
        <taxon>Bacteria</taxon>
        <taxon>Pseudomonadati</taxon>
        <taxon>Pseudomonadota</taxon>
        <taxon>Alphaproteobacteria</taxon>
        <taxon>Sphingomonadales</taxon>
        <taxon>Erythrobacteraceae</taxon>
        <taxon>Aurantiacibacter</taxon>
    </lineage>
</organism>
<dbReference type="EMBL" id="LBHU01000003">
    <property type="protein sequence ID" value="KLI63376.1"/>
    <property type="molecule type" value="Genomic_DNA"/>
</dbReference>
<dbReference type="Proteomes" id="UP000053455">
    <property type="component" value="Unassembled WGS sequence"/>
</dbReference>
<dbReference type="PATRIC" id="fig|874156.12.peg.2240"/>
<name>A0A0H0XN02_9SPHN</name>
<gene>
    <name evidence="1" type="ORF">AAV99_10915</name>
</gene>
<protein>
    <submittedName>
        <fullName evidence="1">Polyketide cyclase</fullName>
    </submittedName>
</protein>
<dbReference type="AlphaFoldDB" id="A0A0H0XN02"/>
<proteinExistence type="predicted"/>
<sequence length="137" mass="15028">MTIKENALAFFDACETGKGWTVCKQWCHDDASFSAQADALGEVKSLQAYADWMTDIVQVMPDARYEMLAFGVDEERDAISAAAVFHATHTGEGGPVPPTGKSVVSDYCYYIKFNGGKISHMTKIWNDGHALRQAGWA</sequence>
<accession>A0A0H0XN02</accession>
<dbReference type="RefSeq" id="WP_047094078.1">
    <property type="nucleotide sequence ID" value="NZ_LBHU01000003.1"/>
</dbReference>
<reference evidence="1 2" key="1">
    <citation type="submission" date="2015-04" db="EMBL/GenBank/DDBJ databases">
        <title>The draft genome sequence of Erythrobacter marinus HWDM-33.</title>
        <authorList>
            <person name="Zhuang L."/>
            <person name="Liu Y."/>
            <person name="Shao Z."/>
        </authorList>
    </citation>
    <scope>NUCLEOTIDE SEQUENCE [LARGE SCALE GENOMIC DNA]</scope>
    <source>
        <strain evidence="1 2">HWDM-33</strain>
    </source>
</reference>
<dbReference type="InterPro" id="IPR032710">
    <property type="entry name" value="NTF2-like_dom_sf"/>
</dbReference>
<keyword evidence="2" id="KW-1185">Reference proteome</keyword>
<dbReference type="OrthoDB" id="1492879at2"/>
<comment type="caution">
    <text evidence="1">The sequence shown here is derived from an EMBL/GenBank/DDBJ whole genome shotgun (WGS) entry which is preliminary data.</text>
</comment>
<evidence type="ECO:0000313" key="2">
    <source>
        <dbReference type="Proteomes" id="UP000053455"/>
    </source>
</evidence>
<dbReference type="Gene3D" id="3.10.450.50">
    <property type="match status" value="1"/>
</dbReference>
<dbReference type="STRING" id="874156.GCA_001021555_02252"/>
<dbReference type="Pfam" id="PF07366">
    <property type="entry name" value="SnoaL"/>
    <property type="match status" value="1"/>
</dbReference>
<dbReference type="GO" id="GO:0030638">
    <property type="term" value="P:polyketide metabolic process"/>
    <property type="evidence" value="ECO:0007669"/>
    <property type="project" value="InterPro"/>
</dbReference>
<evidence type="ECO:0000313" key="1">
    <source>
        <dbReference type="EMBL" id="KLI63376.1"/>
    </source>
</evidence>
<dbReference type="InterPro" id="IPR009959">
    <property type="entry name" value="Cyclase_SnoaL-like"/>
</dbReference>
<dbReference type="SUPFAM" id="SSF54427">
    <property type="entry name" value="NTF2-like"/>
    <property type="match status" value="1"/>
</dbReference>